<dbReference type="KEGG" id="sfr:Sfri_1872"/>
<evidence type="ECO:0000259" key="2">
    <source>
        <dbReference type="Pfam" id="PF01035"/>
    </source>
</evidence>
<dbReference type="AlphaFoldDB" id="Q082U6"/>
<dbReference type="InterPro" id="IPR036388">
    <property type="entry name" value="WH-like_DNA-bd_sf"/>
</dbReference>
<dbReference type="eggNOG" id="COG3695">
    <property type="taxonomic scope" value="Bacteria"/>
</dbReference>
<keyword evidence="3" id="KW-0489">Methyltransferase</keyword>
<dbReference type="Proteomes" id="UP000000684">
    <property type="component" value="Chromosome"/>
</dbReference>
<dbReference type="InterPro" id="IPR036217">
    <property type="entry name" value="MethylDNA_cys_MeTrfase_DNAb"/>
</dbReference>
<sequence>MAAIFLLSVANTQLTLLKDTIWKHMTKLTPMERIWFIVNIIPQGTVLPYGIVADLAGLPGRARYVSRALKLAPETLALPWHRVISSQGRISFAKNTEPFQTQQELLRLEGITVNVGKISLSQYQWKPDLATLVMTLPF</sequence>
<dbReference type="GO" id="GO:0008168">
    <property type="term" value="F:methyltransferase activity"/>
    <property type="evidence" value="ECO:0007669"/>
    <property type="project" value="UniProtKB-KW"/>
</dbReference>
<feature type="domain" description="Methylated-DNA-[protein]-cysteine S-methyltransferase DNA binding" evidence="2">
    <location>
        <begin position="32"/>
        <end position="111"/>
    </location>
</feature>
<dbReference type="EMBL" id="CP000447">
    <property type="protein sequence ID" value="ABI71719.1"/>
    <property type="molecule type" value="Genomic_DNA"/>
</dbReference>
<evidence type="ECO:0000256" key="1">
    <source>
        <dbReference type="ARBA" id="ARBA00022763"/>
    </source>
</evidence>
<evidence type="ECO:0000313" key="3">
    <source>
        <dbReference type="EMBL" id="ABI71719.1"/>
    </source>
</evidence>
<dbReference type="Gene3D" id="1.10.10.10">
    <property type="entry name" value="Winged helix-like DNA-binding domain superfamily/Winged helix DNA-binding domain"/>
    <property type="match status" value="1"/>
</dbReference>
<dbReference type="PANTHER" id="PTHR42942:SF1">
    <property type="entry name" value="ALKYLTRANSFERASE-LIKE PROTEIN 1"/>
    <property type="match status" value="1"/>
</dbReference>
<dbReference type="InterPro" id="IPR014048">
    <property type="entry name" value="MethylDNA_cys_MeTrfase_DNA-bd"/>
</dbReference>
<protein>
    <submittedName>
        <fullName evidence="3">Methylated-DNA-(Protein)-cysteine S-methyltransferase</fullName>
    </submittedName>
</protein>
<dbReference type="Pfam" id="PF01035">
    <property type="entry name" value="DNA_binding_1"/>
    <property type="match status" value="1"/>
</dbReference>
<keyword evidence="4" id="KW-1185">Reference proteome</keyword>
<dbReference type="InterPro" id="IPR052520">
    <property type="entry name" value="ATL_DNA_repair"/>
</dbReference>
<dbReference type="SUPFAM" id="SSF46767">
    <property type="entry name" value="Methylated DNA-protein cysteine methyltransferase, C-terminal domain"/>
    <property type="match status" value="1"/>
</dbReference>
<reference evidence="3 4" key="1">
    <citation type="submission" date="2006-08" db="EMBL/GenBank/DDBJ databases">
        <title>Complete sequence of Shewanella frigidimarina NCIMB 400.</title>
        <authorList>
            <consortium name="US DOE Joint Genome Institute"/>
            <person name="Copeland A."/>
            <person name="Lucas S."/>
            <person name="Lapidus A."/>
            <person name="Barry K."/>
            <person name="Detter J.C."/>
            <person name="Glavina del Rio T."/>
            <person name="Hammon N."/>
            <person name="Israni S."/>
            <person name="Dalin E."/>
            <person name="Tice H."/>
            <person name="Pitluck S."/>
            <person name="Fredrickson J.K."/>
            <person name="Kolker E."/>
            <person name="McCuel L.A."/>
            <person name="DiChristina T."/>
            <person name="Nealson K.H."/>
            <person name="Newman D."/>
            <person name="Tiedje J.M."/>
            <person name="Zhou J."/>
            <person name="Romine M.F."/>
            <person name="Culley D.E."/>
            <person name="Serres M."/>
            <person name="Chertkov O."/>
            <person name="Brettin T."/>
            <person name="Bruce D."/>
            <person name="Han C."/>
            <person name="Tapia R."/>
            <person name="Gilna P."/>
            <person name="Schmutz J."/>
            <person name="Larimer F."/>
            <person name="Land M."/>
            <person name="Hauser L."/>
            <person name="Kyrpides N."/>
            <person name="Mikhailova N."/>
            <person name="Richardson P."/>
        </authorList>
    </citation>
    <scope>NUCLEOTIDE SEQUENCE [LARGE SCALE GENOMIC DNA]</scope>
    <source>
        <strain evidence="3 4">NCIMB 400</strain>
    </source>
</reference>
<accession>Q082U6</accession>
<evidence type="ECO:0000313" key="4">
    <source>
        <dbReference type="Proteomes" id="UP000000684"/>
    </source>
</evidence>
<gene>
    <name evidence="3" type="ordered locus">Sfri_1872</name>
</gene>
<proteinExistence type="predicted"/>
<dbReference type="CDD" id="cd06445">
    <property type="entry name" value="ATase"/>
    <property type="match status" value="1"/>
</dbReference>
<dbReference type="HOGENOM" id="CLU_000445_52_5_6"/>
<dbReference type="GO" id="GO:0006281">
    <property type="term" value="P:DNA repair"/>
    <property type="evidence" value="ECO:0007669"/>
    <property type="project" value="InterPro"/>
</dbReference>
<name>Q082U6_SHEFN</name>
<dbReference type="STRING" id="318167.Sfri_1872"/>
<dbReference type="GO" id="GO:0032259">
    <property type="term" value="P:methylation"/>
    <property type="evidence" value="ECO:0007669"/>
    <property type="project" value="UniProtKB-KW"/>
</dbReference>
<keyword evidence="3" id="KW-0808">Transferase</keyword>
<dbReference type="PANTHER" id="PTHR42942">
    <property type="entry name" value="6-O-METHYLGUANINE DNA METHYLTRANSFERASE"/>
    <property type="match status" value="1"/>
</dbReference>
<keyword evidence="1" id="KW-0227">DNA damage</keyword>
<organism evidence="3 4">
    <name type="scientific">Shewanella frigidimarina (strain NCIMB 400)</name>
    <dbReference type="NCBI Taxonomy" id="318167"/>
    <lineage>
        <taxon>Bacteria</taxon>
        <taxon>Pseudomonadati</taxon>
        <taxon>Pseudomonadota</taxon>
        <taxon>Gammaproteobacteria</taxon>
        <taxon>Alteromonadales</taxon>
        <taxon>Shewanellaceae</taxon>
        <taxon>Shewanella</taxon>
    </lineage>
</organism>